<reference evidence="2 3" key="1">
    <citation type="submission" date="2017-11" db="EMBL/GenBank/DDBJ databases">
        <title>De novo assembly and phasing of dikaryotic genomes from two isolates of Puccinia coronata f. sp. avenae, the causal agent of oat crown rust.</title>
        <authorList>
            <person name="Miller M.E."/>
            <person name="Zhang Y."/>
            <person name="Omidvar V."/>
            <person name="Sperschneider J."/>
            <person name="Schwessinger B."/>
            <person name="Raley C."/>
            <person name="Palmer J.M."/>
            <person name="Garnica D."/>
            <person name="Upadhyaya N."/>
            <person name="Rathjen J."/>
            <person name="Taylor J.M."/>
            <person name="Park R.F."/>
            <person name="Dodds P.N."/>
            <person name="Hirsch C.D."/>
            <person name="Kianian S.F."/>
            <person name="Figueroa M."/>
        </authorList>
    </citation>
    <scope>NUCLEOTIDE SEQUENCE [LARGE SCALE GENOMIC DNA]</scope>
    <source>
        <strain evidence="2">12SD80</strain>
    </source>
</reference>
<dbReference type="EMBL" id="PGCI01000465">
    <property type="protein sequence ID" value="PLW26411.1"/>
    <property type="molecule type" value="Genomic_DNA"/>
</dbReference>
<feature type="transmembrane region" description="Helical" evidence="1">
    <location>
        <begin position="12"/>
        <end position="33"/>
    </location>
</feature>
<gene>
    <name evidence="2" type="ORF">PCASD_26718</name>
</gene>
<keyword evidence="1" id="KW-1133">Transmembrane helix</keyword>
<proteinExistence type="predicted"/>
<dbReference type="AlphaFoldDB" id="A0A2N5TLN0"/>
<evidence type="ECO:0000313" key="3">
    <source>
        <dbReference type="Proteomes" id="UP000235392"/>
    </source>
</evidence>
<dbReference type="Proteomes" id="UP000235392">
    <property type="component" value="Unassembled WGS sequence"/>
</dbReference>
<keyword evidence="1" id="KW-0472">Membrane</keyword>
<evidence type="ECO:0000256" key="1">
    <source>
        <dbReference type="SAM" id="Phobius"/>
    </source>
</evidence>
<accession>A0A2N5TLN0</accession>
<evidence type="ECO:0000313" key="2">
    <source>
        <dbReference type="EMBL" id="PLW26411.1"/>
    </source>
</evidence>
<name>A0A2N5TLN0_9BASI</name>
<sequence length="120" mass="12658">MWQFTYPSTYRIIWLSAPTFIATPSGTLIRVLLGTPIRAPRGSSKPLGSRGLREPGRTGVPAVHACPAGPHAEPAVLTPLICFWGGVRTPFGRAAIKTPPAFQVGETVALPGSALLPTKC</sequence>
<protein>
    <submittedName>
        <fullName evidence="2">Uncharacterized protein</fullName>
    </submittedName>
</protein>
<organism evidence="2 3">
    <name type="scientific">Puccinia coronata f. sp. avenae</name>
    <dbReference type="NCBI Taxonomy" id="200324"/>
    <lineage>
        <taxon>Eukaryota</taxon>
        <taxon>Fungi</taxon>
        <taxon>Dikarya</taxon>
        <taxon>Basidiomycota</taxon>
        <taxon>Pucciniomycotina</taxon>
        <taxon>Pucciniomycetes</taxon>
        <taxon>Pucciniales</taxon>
        <taxon>Pucciniaceae</taxon>
        <taxon>Puccinia</taxon>
    </lineage>
</organism>
<keyword evidence="1" id="KW-0812">Transmembrane</keyword>
<comment type="caution">
    <text evidence="2">The sequence shown here is derived from an EMBL/GenBank/DDBJ whole genome shotgun (WGS) entry which is preliminary data.</text>
</comment>